<evidence type="ECO:0000313" key="6">
    <source>
        <dbReference type="Proteomes" id="UP001141552"/>
    </source>
</evidence>
<keyword evidence="6" id="KW-1185">Reference proteome</keyword>
<dbReference type="PANTHER" id="PTHR33388:SF2">
    <property type="entry name" value="PROTEIN SPOROCYTELESS"/>
    <property type="match status" value="1"/>
</dbReference>
<reference evidence="5" key="1">
    <citation type="submission" date="2022-02" db="EMBL/GenBank/DDBJ databases">
        <authorList>
            <person name="Henning P.M."/>
            <person name="McCubbin A.G."/>
            <person name="Shore J.S."/>
        </authorList>
    </citation>
    <scope>NUCLEOTIDE SEQUENCE</scope>
    <source>
        <strain evidence="5">F60SS</strain>
        <tissue evidence="5">Leaves</tissue>
    </source>
</reference>
<gene>
    <name evidence="5" type="ORF">Tsubulata_005393</name>
</gene>
<dbReference type="Proteomes" id="UP001141552">
    <property type="component" value="Unassembled WGS sequence"/>
</dbReference>
<evidence type="ECO:0000256" key="4">
    <source>
        <dbReference type="SAM" id="MobiDB-lite"/>
    </source>
</evidence>
<comment type="caution">
    <text evidence="5">The sequence shown here is derived from an EMBL/GenBank/DDBJ whole genome shotgun (WGS) entry which is preliminary data.</text>
</comment>
<keyword evidence="3" id="KW-0804">Transcription</keyword>
<dbReference type="EMBL" id="JAKUCV010002334">
    <property type="protein sequence ID" value="KAJ4843012.1"/>
    <property type="molecule type" value="Genomic_DNA"/>
</dbReference>
<dbReference type="PANTHER" id="PTHR33388">
    <property type="entry name" value="OS01G0212500 PROTEIN"/>
    <property type="match status" value="1"/>
</dbReference>
<accession>A0A9Q0G4D0</accession>
<evidence type="ECO:0000256" key="2">
    <source>
        <dbReference type="ARBA" id="ARBA00023015"/>
    </source>
</evidence>
<name>A0A9Q0G4D0_9ROSI</name>
<proteinExistence type="predicted"/>
<sequence length="395" mass="42731">MAENPLSFLLKLAGRDHHQTPQPTTMPHHPGSAKLERESSSHRTKKLAGGGKGGTNRKKQPQRGMGVEQLERLRLQQEHRNTPTATNQFLPPNTIRPVPPDPPVDGVPVPVHYGAWNGGGAAVINGVIGVLGWDESGQLILKRAAADNGGTAAYCYNGFNGVNGSGQVLVNPYATIGAPHMRGVQVGTPPAPVPAAASVFETSRELSSMPKTTQHHHQSPSACNVYIKKKRFYGDNERYNEKRDVYVEIGYKGRRENYAEISPINAKGYHFLGLNPQKKINKTQQKNIRSNGEMGGFSGRDARSAFHTGNYNFNEGVEVVAIHRKGTSAGGSVFMEYEFFPGKNGKSTPFKEIGFPSEASVAAADEASWATTSDYSGYRASNASNSVDLSLKLSC</sequence>
<reference evidence="5" key="2">
    <citation type="journal article" date="2023" name="Plants (Basel)">
        <title>Annotation of the Turnera subulata (Passifloraceae) Draft Genome Reveals the S-Locus Evolved after the Divergence of Turneroideae from Passifloroideae in a Stepwise Manner.</title>
        <authorList>
            <person name="Henning P.M."/>
            <person name="Roalson E.H."/>
            <person name="Mir W."/>
            <person name="McCubbin A.G."/>
            <person name="Shore J.S."/>
        </authorList>
    </citation>
    <scope>NUCLEOTIDE SEQUENCE</scope>
    <source>
        <strain evidence="5">F60SS</strain>
    </source>
</reference>
<dbReference type="InterPro" id="IPR040356">
    <property type="entry name" value="SPEAR"/>
</dbReference>
<dbReference type="AlphaFoldDB" id="A0A9Q0G4D0"/>
<evidence type="ECO:0000313" key="5">
    <source>
        <dbReference type="EMBL" id="KAJ4843012.1"/>
    </source>
</evidence>
<dbReference type="GO" id="GO:0003700">
    <property type="term" value="F:DNA-binding transcription factor activity"/>
    <property type="evidence" value="ECO:0007669"/>
    <property type="project" value="InterPro"/>
</dbReference>
<evidence type="ECO:0000256" key="1">
    <source>
        <dbReference type="ARBA" id="ARBA00022491"/>
    </source>
</evidence>
<keyword evidence="2" id="KW-0805">Transcription regulation</keyword>
<evidence type="ECO:0000256" key="3">
    <source>
        <dbReference type="ARBA" id="ARBA00023163"/>
    </source>
</evidence>
<dbReference type="OrthoDB" id="1917522at2759"/>
<keyword evidence="1" id="KW-0678">Repressor</keyword>
<feature type="region of interest" description="Disordered" evidence="4">
    <location>
        <begin position="17"/>
        <end position="66"/>
    </location>
</feature>
<feature type="compositionally biased region" description="Low complexity" evidence="4">
    <location>
        <begin position="20"/>
        <end position="30"/>
    </location>
</feature>
<organism evidence="5 6">
    <name type="scientific">Turnera subulata</name>
    <dbReference type="NCBI Taxonomy" id="218843"/>
    <lineage>
        <taxon>Eukaryota</taxon>
        <taxon>Viridiplantae</taxon>
        <taxon>Streptophyta</taxon>
        <taxon>Embryophyta</taxon>
        <taxon>Tracheophyta</taxon>
        <taxon>Spermatophyta</taxon>
        <taxon>Magnoliopsida</taxon>
        <taxon>eudicotyledons</taxon>
        <taxon>Gunneridae</taxon>
        <taxon>Pentapetalae</taxon>
        <taxon>rosids</taxon>
        <taxon>fabids</taxon>
        <taxon>Malpighiales</taxon>
        <taxon>Passifloraceae</taxon>
        <taxon>Turnera</taxon>
    </lineage>
</organism>
<protein>
    <submittedName>
        <fullName evidence="5">Uncharacterized protein</fullName>
    </submittedName>
</protein>